<accession>A0A9N9ECU7</accession>
<feature type="non-terminal residue" evidence="1">
    <location>
        <position position="152"/>
    </location>
</feature>
<proteinExistence type="predicted"/>
<dbReference type="AlphaFoldDB" id="A0A9N9ECU7"/>
<sequence>SLATIPTWIPFSILALHDGLTSLGGNQSKYSVLCLQIPSEAQLRGALGSSGLPKRLRTMVTVSLPACRGVYPIRFSYGTFPEFDSLAHHTTRTHCYNGRSIFHEVIYLSRASSSLVKGVSLSTELFRFNLYKLHLVEWSITTSAFNITSGSL</sequence>
<gene>
    <name evidence="1" type="ORF">CPELLU_LOCUS10201</name>
</gene>
<name>A0A9N9ECU7_9GLOM</name>
<evidence type="ECO:0000313" key="2">
    <source>
        <dbReference type="Proteomes" id="UP000789759"/>
    </source>
</evidence>
<protein>
    <submittedName>
        <fullName evidence="1">2154_t:CDS:1</fullName>
    </submittedName>
</protein>
<comment type="caution">
    <text evidence="1">The sequence shown here is derived from an EMBL/GenBank/DDBJ whole genome shotgun (WGS) entry which is preliminary data.</text>
</comment>
<keyword evidence="2" id="KW-1185">Reference proteome</keyword>
<reference evidence="1" key="1">
    <citation type="submission" date="2021-06" db="EMBL/GenBank/DDBJ databases">
        <authorList>
            <person name="Kallberg Y."/>
            <person name="Tangrot J."/>
            <person name="Rosling A."/>
        </authorList>
    </citation>
    <scope>NUCLEOTIDE SEQUENCE</scope>
    <source>
        <strain evidence="1">FL966</strain>
    </source>
</reference>
<dbReference type="Proteomes" id="UP000789759">
    <property type="component" value="Unassembled WGS sequence"/>
</dbReference>
<dbReference type="EMBL" id="CAJVQA010008295">
    <property type="protein sequence ID" value="CAG8669525.1"/>
    <property type="molecule type" value="Genomic_DNA"/>
</dbReference>
<organism evidence="1 2">
    <name type="scientific">Cetraspora pellucida</name>
    <dbReference type="NCBI Taxonomy" id="1433469"/>
    <lineage>
        <taxon>Eukaryota</taxon>
        <taxon>Fungi</taxon>
        <taxon>Fungi incertae sedis</taxon>
        <taxon>Mucoromycota</taxon>
        <taxon>Glomeromycotina</taxon>
        <taxon>Glomeromycetes</taxon>
        <taxon>Diversisporales</taxon>
        <taxon>Gigasporaceae</taxon>
        <taxon>Cetraspora</taxon>
    </lineage>
</organism>
<evidence type="ECO:0000313" key="1">
    <source>
        <dbReference type="EMBL" id="CAG8669525.1"/>
    </source>
</evidence>